<reference evidence="1" key="1">
    <citation type="submission" date="2023-03" db="UniProtKB">
        <authorList>
            <consortium name="EnsemblPlants"/>
        </authorList>
    </citation>
    <scope>IDENTIFICATION</scope>
</reference>
<proteinExistence type="predicted"/>
<name>A0A9I9ED37_CUCME</name>
<organism evidence="1">
    <name type="scientific">Cucumis melo</name>
    <name type="common">Muskmelon</name>
    <dbReference type="NCBI Taxonomy" id="3656"/>
    <lineage>
        <taxon>Eukaryota</taxon>
        <taxon>Viridiplantae</taxon>
        <taxon>Streptophyta</taxon>
        <taxon>Embryophyta</taxon>
        <taxon>Tracheophyta</taxon>
        <taxon>Spermatophyta</taxon>
        <taxon>Magnoliopsida</taxon>
        <taxon>eudicotyledons</taxon>
        <taxon>Gunneridae</taxon>
        <taxon>Pentapetalae</taxon>
        <taxon>rosids</taxon>
        <taxon>fabids</taxon>
        <taxon>Cucurbitales</taxon>
        <taxon>Cucurbitaceae</taxon>
        <taxon>Benincaseae</taxon>
        <taxon>Cucumis</taxon>
    </lineage>
</organism>
<dbReference type="Gramene" id="MELO3C032136.2.1">
    <property type="protein sequence ID" value="MELO3C032136.2.1"/>
    <property type="gene ID" value="MELO3C032136.2"/>
</dbReference>
<dbReference type="AlphaFoldDB" id="A0A9I9ED37"/>
<evidence type="ECO:0000313" key="1">
    <source>
        <dbReference type="EnsemblPlants" id="MELO3C032136.2.1"/>
    </source>
</evidence>
<dbReference type="EnsemblPlants" id="MELO3C032136.2.1">
    <property type="protein sequence ID" value="MELO3C032136.2.1"/>
    <property type="gene ID" value="MELO3C032136.2"/>
</dbReference>
<accession>A0A9I9ED37</accession>
<protein>
    <submittedName>
        <fullName evidence="1">Uncharacterized protein</fullName>
    </submittedName>
</protein>
<sequence length="85" mass="9732">MINLITDAILSKYNTTPEFTRALHHSLYEQNKFSNFQAIKLHHSKNFTQNSLGGFTIHFISKSSSEFQARILLGKSPSSYNEKLI</sequence>